<gene>
    <name evidence="1" type="ORF">EV207_13627</name>
</gene>
<accession>A0A4R2NLC1</accession>
<dbReference type="EMBL" id="SLXK01000036">
    <property type="protein sequence ID" value="TCP22340.1"/>
    <property type="molecule type" value="Genomic_DNA"/>
</dbReference>
<dbReference type="AlphaFoldDB" id="A0A4R2NLC1"/>
<sequence>MSREIDAEITEEDAVVGLKGNEDTKVIQRTRGKDFLC</sequence>
<proteinExistence type="predicted"/>
<protein>
    <submittedName>
        <fullName evidence="1">Uncharacterized protein</fullName>
    </submittedName>
</protein>
<reference evidence="1 2" key="1">
    <citation type="submission" date="2019-03" db="EMBL/GenBank/DDBJ databases">
        <title>Genomic Encyclopedia of Type Strains, Phase IV (KMG-IV): sequencing the most valuable type-strain genomes for metagenomic binning, comparative biology and taxonomic classification.</title>
        <authorList>
            <person name="Goeker M."/>
        </authorList>
    </citation>
    <scope>NUCLEOTIDE SEQUENCE [LARGE SCALE GENOMIC DNA]</scope>
    <source>
        <strain evidence="1 2">DSM 19377</strain>
    </source>
</reference>
<name>A0A4R2NLC1_9BACL</name>
<dbReference type="Proteomes" id="UP000295416">
    <property type="component" value="Unassembled WGS sequence"/>
</dbReference>
<evidence type="ECO:0000313" key="1">
    <source>
        <dbReference type="EMBL" id="TCP22340.1"/>
    </source>
</evidence>
<evidence type="ECO:0000313" key="2">
    <source>
        <dbReference type="Proteomes" id="UP000295416"/>
    </source>
</evidence>
<organism evidence="1 2">
    <name type="scientific">Scopulibacillus darangshiensis</name>
    <dbReference type="NCBI Taxonomy" id="442528"/>
    <lineage>
        <taxon>Bacteria</taxon>
        <taxon>Bacillati</taxon>
        <taxon>Bacillota</taxon>
        <taxon>Bacilli</taxon>
        <taxon>Bacillales</taxon>
        <taxon>Sporolactobacillaceae</taxon>
        <taxon>Scopulibacillus</taxon>
    </lineage>
</organism>
<comment type="caution">
    <text evidence="1">The sequence shown here is derived from an EMBL/GenBank/DDBJ whole genome shotgun (WGS) entry which is preliminary data.</text>
</comment>
<keyword evidence="2" id="KW-1185">Reference proteome</keyword>